<dbReference type="PANTHER" id="PTHR10971">
    <property type="entry name" value="MRNA EXPORT FACTOR AND BUB3"/>
    <property type="match status" value="1"/>
</dbReference>
<dbReference type="GO" id="GO:0005737">
    <property type="term" value="C:cytoplasm"/>
    <property type="evidence" value="ECO:0007669"/>
    <property type="project" value="UniProtKB-SubCell"/>
</dbReference>
<dbReference type="Pfam" id="PF00400">
    <property type="entry name" value="WD40"/>
    <property type="match status" value="1"/>
</dbReference>
<dbReference type="SUPFAM" id="SSF50978">
    <property type="entry name" value="WD40 repeat-like"/>
    <property type="match status" value="1"/>
</dbReference>
<dbReference type="InterPro" id="IPR001680">
    <property type="entry name" value="WD40_rpt"/>
</dbReference>
<dbReference type="InterPro" id="IPR036322">
    <property type="entry name" value="WD40_repeat_dom_sf"/>
</dbReference>
<evidence type="ECO:0000256" key="2">
    <source>
        <dbReference type="ARBA" id="ARBA00022490"/>
    </source>
</evidence>
<dbReference type="SMART" id="SM00320">
    <property type="entry name" value="WD40"/>
    <property type="match status" value="3"/>
</dbReference>
<accession>A0A7R9A9Y5</accession>
<dbReference type="PROSITE" id="PS50082">
    <property type="entry name" value="WD_REPEATS_2"/>
    <property type="match status" value="1"/>
</dbReference>
<dbReference type="InterPro" id="IPR015943">
    <property type="entry name" value="WD40/YVTN_repeat-like_dom_sf"/>
</dbReference>
<name>A0A7R9A9Y5_9CRUS</name>
<evidence type="ECO:0000256" key="4">
    <source>
        <dbReference type="ARBA" id="ARBA00022703"/>
    </source>
</evidence>
<evidence type="ECO:0000256" key="7">
    <source>
        <dbReference type="ARBA" id="ARBA00039643"/>
    </source>
</evidence>
<sequence length="355" mass="38870">MDKPQIIVHLEKSIGYTVFNTCWVPCSAKLLVLGSMPKGTGILQIYEFSKGNLNLVEGSECPTGLRCGTFGASSFQQRQIATGDFKGVLNIWDIESLKEPVYTAKAHADIVNAIDGVAGLGIGVGAPEVVTGGRDGTVKVWDPRQKDDPVVSIEPNEGERRRDCWTVAFGGAHSIEERVVCAGFENGDIKMFDLRSMGILWETNAKNGICSVEFDRKDIPMNKVVATTLESKFMIFDLRTRHPTKGFSSLTQKTAHKSTVWLCRHLPQNRDLFMTGGGSGSLCLWKYSYPASRVQDSSDGNQEGVMGAVNLLQNANIAAQPICGFEWNHDKLGLAACTAFDQTIRVIIVTKLNTY</sequence>
<dbReference type="FunFam" id="2.130.10.10:FF:000258">
    <property type="entry name" value="WD repeat-containing protein 92"/>
    <property type="match status" value="1"/>
</dbReference>
<keyword evidence="5" id="KW-0677">Repeat</keyword>
<dbReference type="GO" id="GO:0006915">
    <property type="term" value="P:apoptotic process"/>
    <property type="evidence" value="ECO:0007669"/>
    <property type="project" value="UniProtKB-KW"/>
</dbReference>
<keyword evidence="3 9" id="KW-0853">WD repeat</keyword>
<dbReference type="Proteomes" id="UP000677054">
    <property type="component" value="Unassembled WGS sequence"/>
</dbReference>
<dbReference type="Gene3D" id="2.130.10.10">
    <property type="entry name" value="YVTN repeat-like/Quinoprotein amine dehydrogenase"/>
    <property type="match status" value="1"/>
</dbReference>
<gene>
    <name evidence="10" type="ORF">DSTB1V02_LOCUS10018</name>
</gene>
<keyword evidence="4" id="KW-0053">Apoptosis</keyword>
<dbReference type="AlphaFoldDB" id="A0A7R9A9Y5"/>
<evidence type="ECO:0000256" key="9">
    <source>
        <dbReference type="PROSITE-ProRule" id="PRU00221"/>
    </source>
</evidence>
<keyword evidence="2" id="KW-0963">Cytoplasm</keyword>
<evidence type="ECO:0000313" key="10">
    <source>
        <dbReference type="EMBL" id="CAD7250236.1"/>
    </source>
</evidence>
<dbReference type="EMBL" id="LR902260">
    <property type="protein sequence ID" value="CAD7250236.1"/>
    <property type="molecule type" value="Genomic_DNA"/>
</dbReference>
<proteinExistence type="predicted"/>
<organism evidence="10">
    <name type="scientific">Darwinula stevensoni</name>
    <dbReference type="NCBI Taxonomy" id="69355"/>
    <lineage>
        <taxon>Eukaryota</taxon>
        <taxon>Metazoa</taxon>
        <taxon>Ecdysozoa</taxon>
        <taxon>Arthropoda</taxon>
        <taxon>Crustacea</taxon>
        <taxon>Oligostraca</taxon>
        <taxon>Ostracoda</taxon>
        <taxon>Podocopa</taxon>
        <taxon>Podocopida</taxon>
        <taxon>Darwinulocopina</taxon>
        <taxon>Darwinuloidea</taxon>
        <taxon>Darwinulidae</taxon>
        <taxon>Darwinula</taxon>
    </lineage>
</organism>
<evidence type="ECO:0000256" key="8">
    <source>
        <dbReference type="ARBA" id="ARBA00041547"/>
    </source>
</evidence>
<keyword evidence="11" id="KW-1185">Reference proteome</keyword>
<dbReference type="OrthoDB" id="10248252at2759"/>
<evidence type="ECO:0000256" key="3">
    <source>
        <dbReference type="ARBA" id="ARBA00022574"/>
    </source>
</evidence>
<evidence type="ECO:0000256" key="6">
    <source>
        <dbReference type="ARBA" id="ARBA00037430"/>
    </source>
</evidence>
<reference evidence="10" key="1">
    <citation type="submission" date="2020-11" db="EMBL/GenBank/DDBJ databases">
        <authorList>
            <person name="Tran Van P."/>
        </authorList>
    </citation>
    <scope>NUCLEOTIDE SEQUENCE</scope>
</reference>
<protein>
    <recommendedName>
        <fullName evidence="7">Dynein axonemal assembly factor 10</fullName>
    </recommendedName>
    <alternativeName>
        <fullName evidence="8">WD repeat-containing protein 92</fullName>
    </alternativeName>
</protein>
<evidence type="ECO:0000256" key="1">
    <source>
        <dbReference type="ARBA" id="ARBA00004496"/>
    </source>
</evidence>
<comment type="function">
    <text evidence="6">Key assembly factor specifically required for the stability of axonemal dynein heavy chains in cytoplasm.</text>
</comment>
<comment type="subcellular location">
    <subcellularLocation>
        <location evidence="1">Cytoplasm</location>
    </subcellularLocation>
</comment>
<evidence type="ECO:0000313" key="11">
    <source>
        <dbReference type="Proteomes" id="UP000677054"/>
    </source>
</evidence>
<evidence type="ECO:0000256" key="5">
    <source>
        <dbReference type="ARBA" id="ARBA00022737"/>
    </source>
</evidence>
<dbReference type="EMBL" id="CAJPEV010002743">
    <property type="protein sequence ID" value="CAG0897899.1"/>
    <property type="molecule type" value="Genomic_DNA"/>
</dbReference>
<feature type="repeat" description="WD" evidence="9">
    <location>
        <begin position="129"/>
        <end position="142"/>
    </location>
</feature>